<dbReference type="PANTHER" id="PTHR10414">
    <property type="entry name" value="ETHANOLAMINEPHOSPHOTRANSFERASE"/>
    <property type="match status" value="1"/>
</dbReference>
<feature type="transmembrane region" description="Helical" evidence="5">
    <location>
        <begin position="390"/>
        <end position="414"/>
    </location>
</feature>
<feature type="transmembrane region" description="Helical" evidence="5">
    <location>
        <begin position="280"/>
        <end position="299"/>
    </location>
</feature>
<dbReference type="GO" id="GO:0008654">
    <property type="term" value="P:phospholipid biosynthetic process"/>
    <property type="evidence" value="ECO:0007669"/>
    <property type="project" value="InterPro"/>
</dbReference>
<feature type="transmembrane region" description="Helical" evidence="5">
    <location>
        <begin position="434"/>
        <end position="454"/>
    </location>
</feature>
<dbReference type="InterPro" id="IPR048254">
    <property type="entry name" value="CDP_ALCOHOL_P_TRANSF_CS"/>
</dbReference>
<feature type="transmembrane region" description="Helical" evidence="5">
    <location>
        <begin position="78"/>
        <end position="96"/>
    </location>
</feature>
<evidence type="ECO:0000313" key="7">
    <source>
        <dbReference type="Proteomes" id="UP000689195"/>
    </source>
</evidence>
<organism evidence="6 7">
    <name type="scientific">Paramecium pentaurelia</name>
    <dbReference type="NCBI Taxonomy" id="43138"/>
    <lineage>
        <taxon>Eukaryota</taxon>
        <taxon>Sar</taxon>
        <taxon>Alveolata</taxon>
        <taxon>Ciliophora</taxon>
        <taxon>Intramacronucleata</taxon>
        <taxon>Oligohymenophorea</taxon>
        <taxon>Peniculida</taxon>
        <taxon>Parameciidae</taxon>
        <taxon>Paramecium</taxon>
    </lineage>
</organism>
<proteinExistence type="inferred from homology"/>
<comment type="subcellular location">
    <subcellularLocation>
        <location evidence="1">Membrane</location>
    </subcellularLocation>
</comment>
<dbReference type="EMBL" id="CAJJDO010000002">
    <property type="protein sequence ID" value="CAD8132856.1"/>
    <property type="molecule type" value="Genomic_DNA"/>
</dbReference>
<dbReference type="InterPro" id="IPR014472">
    <property type="entry name" value="CHOPT"/>
</dbReference>
<evidence type="ECO:0000256" key="5">
    <source>
        <dbReference type="SAM" id="Phobius"/>
    </source>
</evidence>
<sequence length="638" mass="73722">MLQKYVKEQYFENLRKFKYNGQNFSILYNWILGDIAQFVVDHLPKTVAPNLITITGFCTLLSSYLLSLYLNPMFDQGLPQWASLYIALTIFIYQTLDNADGKQARRIQQSTALGMLMDHGSDCTAAWITGQLYLSAFKIAFTPFSMLAAIGVGFGGFFFGVYCQQHTGVFQLGVINGVDEGLPVIQLFFLITAIKSSEFWLNEIEILNGINLQYNTILLLITIIACIITIAQFCYPVFKKMNWNIITILNSLHLPIAVVFTFINLIYLSPTNVLSKWFHIYMLTIGLQWSKIINIWQLAIITKENFNQFSFTWLITLGAIILNLYSHYFTSDGFCYFDEVELIFCLLVFSLLSYFHCILSIVTQLCEILDIHAFNKIIAIWQSITFGTKFVLISSILCCILDILNNNLLFNLLVDIPNLTIYQYELWRLLIPQFFHGNIYNLSISLLGFLVCAIEVEKNYGTIPFFCDIFFKNLIIQIIYVLLCFSLSQLTLDVQDTQSFGLWNMTFIYMLNKGLADQDDYQKFLCFPLYLPSKYYPPAFFLIMNSIEYPRLDLIAATLFAFIEYQLFDGFMMKLSKGFVTKIEQSFPFKYIQSRQDFITCDQINHSFNMNDAKIAEYQLEIGMISTSESRVQDQNQI</sequence>
<feature type="transmembrane region" description="Helical" evidence="5">
    <location>
        <begin position="311"/>
        <end position="329"/>
    </location>
</feature>
<dbReference type="Pfam" id="PF01066">
    <property type="entry name" value="CDP-OH_P_transf"/>
    <property type="match status" value="1"/>
</dbReference>
<feature type="transmembrane region" description="Helical" evidence="5">
    <location>
        <begin position="474"/>
        <end position="492"/>
    </location>
</feature>
<dbReference type="GO" id="GO:0016780">
    <property type="term" value="F:phosphotransferase activity, for other substituted phosphate groups"/>
    <property type="evidence" value="ECO:0007669"/>
    <property type="project" value="InterPro"/>
</dbReference>
<comment type="caution">
    <text evidence="6">The sequence shown here is derived from an EMBL/GenBank/DDBJ whole genome shotgun (WGS) entry which is preliminary data.</text>
</comment>
<keyword evidence="7" id="KW-1185">Reference proteome</keyword>
<feature type="transmembrane region" description="Helical" evidence="5">
    <location>
        <begin position="139"/>
        <end position="162"/>
    </location>
</feature>
<gene>
    <name evidence="6" type="ORF">PPENT_87.1.T0020105</name>
</gene>
<dbReference type="AlphaFoldDB" id="A0A8S1RY03"/>
<comment type="similarity">
    <text evidence="2 4">Belongs to the CDP-alcohol phosphatidyltransferase class-I family.</text>
</comment>
<evidence type="ECO:0000256" key="3">
    <source>
        <dbReference type="ARBA" id="ARBA00023136"/>
    </source>
</evidence>
<feature type="transmembrane region" description="Helical" evidence="5">
    <location>
        <begin position="214"/>
        <end position="238"/>
    </location>
</feature>
<dbReference type="GO" id="GO:0016020">
    <property type="term" value="C:membrane"/>
    <property type="evidence" value="ECO:0007669"/>
    <property type="project" value="UniProtKB-SubCell"/>
</dbReference>
<dbReference type="OrthoDB" id="290232at2759"/>
<feature type="transmembrane region" description="Helical" evidence="5">
    <location>
        <begin position="341"/>
        <end position="369"/>
    </location>
</feature>
<evidence type="ECO:0000256" key="1">
    <source>
        <dbReference type="ARBA" id="ARBA00004370"/>
    </source>
</evidence>
<evidence type="ECO:0000313" key="6">
    <source>
        <dbReference type="EMBL" id="CAD8132856.1"/>
    </source>
</evidence>
<keyword evidence="4" id="KW-0808">Transferase</keyword>
<evidence type="ECO:0000256" key="4">
    <source>
        <dbReference type="RuleBase" id="RU003750"/>
    </source>
</evidence>
<dbReference type="PROSITE" id="PS00379">
    <property type="entry name" value="CDP_ALCOHOL_P_TRANSF"/>
    <property type="match status" value="1"/>
</dbReference>
<dbReference type="PANTHER" id="PTHR10414:SF37">
    <property type="entry name" value="BB IN A BOXCAR, ISOFORM C"/>
    <property type="match status" value="1"/>
</dbReference>
<dbReference type="Proteomes" id="UP000689195">
    <property type="component" value="Unassembled WGS sequence"/>
</dbReference>
<evidence type="ECO:0008006" key="8">
    <source>
        <dbReference type="Google" id="ProtNLM"/>
    </source>
</evidence>
<feature type="transmembrane region" description="Helical" evidence="5">
    <location>
        <begin position="245"/>
        <end position="268"/>
    </location>
</feature>
<protein>
    <recommendedName>
        <fullName evidence="8">Ethanolaminephosphotransferase</fullName>
    </recommendedName>
</protein>
<evidence type="ECO:0000256" key="2">
    <source>
        <dbReference type="ARBA" id="ARBA00010441"/>
    </source>
</evidence>
<reference evidence="6" key="1">
    <citation type="submission" date="2021-01" db="EMBL/GenBank/DDBJ databases">
        <authorList>
            <consortium name="Genoscope - CEA"/>
            <person name="William W."/>
        </authorList>
    </citation>
    <scope>NUCLEOTIDE SEQUENCE</scope>
</reference>
<keyword evidence="5" id="KW-1133">Transmembrane helix</keyword>
<name>A0A8S1RY03_9CILI</name>
<keyword evidence="3 5" id="KW-0472">Membrane</keyword>
<accession>A0A8S1RY03</accession>
<feature type="transmembrane region" description="Helical" evidence="5">
    <location>
        <begin position="21"/>
        <end position="40"/>
    </location>
</feature>
<keyword evidence="5" id="KW-0812">Transmembrane</keyword>
<feature type="transmembrane region" description="Helical" evidence="5">
    <location>
        <begin position="174"/>
        <end position="194"/>
    </location>
</feature>
<dbReference type="InterPro" id="IPR000462">
    <property type="entry name" value="CDP-OH_P_trans"/>
</dbReference>
<feature type="transmembrane region" description="Helical" evidence="5">
    <location>
        <begin position="46"/>
        <end position="66"/>
    </location>
</feature>